<feature type="region of interest" description="Disordered" evidence="1">
    <location>
        <begin position="18"/>
        <end position="45"/>
    </location>
</feature>
<organism evidence="2 3">
    <name type="scientific">Neorhizobium huautlense</name>
    <dbReference type="NCBI Taxonomy" id="67774"/>
    <lineage>
        <taxon>Bacteria</taxon>
        <taxon>Pseudomonadati</taxon>
        <taxon>Pseudomonadota</taxon>
        <taxon>Alphaproteobacteria</taxon>
        <taxon>Hyphomicrobiales</taxon>
        <taxon>Rhizobiaceae</taxon>
        <taxon>Rhizobium/Agrobacterium group</taxon>
        <taxon>Neorhizobium</taxon>
    </lineage>
</organism>
<dbReference type="Gene3D" id="3.30.460.40">
    <property type="match status" value="1"/>
</dbReference>
<feature type="compositionally biased region" description="Basic and acidic residues" evidence="1">
    <location>
        <begin position="25"/>
        <end position="36"/>
    </location>
</feature>
<dbReference type="Proteomes" id="UP001241472">
    <property type="component" value="Unassembled WGS sequence"/>
</dbReference>
<evidence type="ECO:0008006" key="4">
    <source>
        <dbReference type="Google" id="ProtNLM"/>
    </source>
</evidence>
<dbReference type="SUPFAM" id="SSF81301">
    <property type="entry name" value="Nucleotidyltransferase"/>
    <property type="match status" value="1"/>
</dbReference>
<dbReference type="InterPro" id="IPR043519">
    <property type="entry name" value="NT_sf"/>
</dbReference>
<name>A0ABT9PWW1_9HYPH</name>
<dbReference type="EMBL" id="JAUSRF010000012">
    <property type="protein sequence ID" value="MDP9838882.1"/>
    <property type="molecule type" value="Genomic_DNA"/>
</dbReference>
<comment type="caution">
    <text evidence="2">The sequence shown here is derived from an EMBL/GenBank/DDBJ whole genome shotgun (WGS) entry which is preliminary data.</text>
</comment>
<gene>
    <name evidence="2" type="ORF">J2T09_003654</name>
</gene>
<accession>A0ABT9PWW1</accession>
<protein>
    <recommendedName>
        <fullName evidence="4">Nucleotidyltransferase-like protein</fullName>
    </recommendedName>
</protein>
<sequence length="307" mass="34596">MNAQKKAVQDQALADIRNTAAATARKPDPRRAETRPSADASAGNAMSIEAKASPTLADAEAEAFAAEVIDELVACHIPFLVAGTFAVSAYTGISRPTKDLDVFCKAGDYARILAHFKSKGFEVEVEDDRWLGKVKRGKHFLDVIFAGSNGTMPIGDLWLDNARQMEMHGHNVRVIAPTELIWSKCFVQLRHRYDGADVVHVILKAHDQIDWERLLGHMEVHWEVLLIHLLNFRWIYPTERDKVPEWLMDELLDRLAAQRQLPPPQMKICRGRMFSRIDFDIDVKEWGFADVGGEGELRDETQEGALL</sequence>
<proteinExistence type="predicted"/>
<evidence type="ECO:0000256" key="1">
    <source>
        <dbReference type="SAM" id="MobiDB-lite"/>
    </source>
</evidence>
<dbReference type="Pfam" id="PF14907">
    <property type="entry name" value="NTP_transf_5"/>
    <property type="match status" value="1"/>
</dbReference>
<keyword evidence="3" id="KW-1185">Reference proteome</keyword>
<evidence type="ECO:0000313" key="3">
    <source>
        <dbReference type="Proteomes" id="UP001241472"/>
    </source>
</evidence>
<reference evidence="2 3" key="1">
    <citation type="submission" date="2023-07" db="EMBL/GenBank/DDBJ databases">
        <title>Sorghum-associated microbial communities from plants grown in Nebraska, USA.</title>
        <authorList>
            <person name="Schachtman D."/>
        </authorList>
    </citation>
    <scope>NUCLEOTIDE SEQUENCE [LARGE SCALE GENOMIC DNA]</scope>
    <source>
        <strain evidence="2 3">DS1307</strain>
    </source>
</reference>
<evidence type="ECO:0000313" key="2">
    <source>
        <dbReference type="EMBL" id="MDP9838882.1"/>
    </source>
</evidence>
<dbReference type="InterPro" id="IPR039498">
    <property type="entry name" value="NTP_transf_5"/>
</dbReference>